<dbReference type="Proteomes" id="UP000199073">
    <property type="component" value="Unassembled WGS sequence"/>
</dbReference>
<dbReference type="NCBIfam" id="NF007714">
    <property type="entry name" value="PRK10410.1-2"/>
    <property type="match status" value="1"/>
</dbReference>
<name>A0A1H0PCA7_9BACT</name>
<protein>
    <submittedName>
        <fullName evidence="1">Nitrous oxide-stimulated promoter</fullName>
    </submittedName>
</protein>
<sequence length="126" mass="14412">MANKPSPRLKRELKTIDSMLKIYCRNHHKTGEEPLCRECQDLLEYAEKRLARCPFGRNKPTCGNCTIHCYQPEKRKKVKEVMRYSGPRMITRHPILALMHLADGYKTVAKPPVTSGASAKKNCGEL</sequence>
<dbReference type="RefSeq" id="WP_092221610.1">
    <property type="nucleotide sequence ID" value="NZ_FNJI01000009.1"/>
</dbReference>
<organism evidence="1 2">
    <name type="scientific">Desulforhopalus singaporensis</name>
    <dbReference type="NCBI Taxonomy" id="91360"/>
    <lineage>
        <taxon>Bacteria</taxon>
        <taxon>Pseudomonadati</taxon>
        <taxon>Thermodesulfobacteriota</taxon>
        <taxon>Desulfobulbia</taxon>
        <taxon>Desulfobulbales</taxon>
        <taxon>Desulfocapsaceae</taxon>
        <taxon>Desulforhopalus</taxon>
    </lineage>
</organism>
<dbReference type="STRING" id="91360.SAMN05660330_01609"/>
<accession>A0A1H0PCA7</accession>
<dbReference type="EMBL" id="FNJI01000009">
    <property type="protein sequence ID" value="SDP02643.1"/>
    <property type="molecule type" value="Genomic_DNA"/>
</dbReference>
<dbReference type="OrthoDB" id="5344095at2"/>
<dbReference type="AlphaFoldDB" id="A0A1H0PCA7"/>
<reference evidence="1 2" key="1">
    <citation type="submission" date="2016-10" db="EMBL/GenBank/DDBJ databases">
        <authorList>
            <person name="de Groot N.N."/>
        </authorList>
    </citation>
    <scope>NUCLEOTIDE SEQUENCE [LARGE SCALE GENOMIC DNA]</scope>
    <source>
        <strain evidence="1 2">DSM 12130</strain>
    </source>
</reference>
<evidence type="ECO:0000313" key="1">
    <source>
        <dbReference type="EMBL" id="SDP02643.1"/>
    </source>
</evidence>
<proteinExistence type="predicted"/>
<dbReference type="InterPro" id="IPR020483">
    <property type="entry name" value="Uncharacterised_YgbA"/>
</dbReference>
<gene>
    <name evidence="1" type="ORF">SAMN05660330_01609</name>
</gene>
<evidence type="ECO:0000313" key="2">
    <source>
        <dbReference type="Proteomes" id="UP000199073"/>
    </source>
</evidence>
<dbReference type="Pfam" id="PF11756">
    <property type="entry name" value="YgbA_NO"/>
    <property type="match status" value="1"/>
</dbReference>
<keyword evidence="2" id="KW-1185">Reference proteome</keyword>